<sequence length="298" mass="35542">MPNLMLFWRSAVLGQSDLNNGDDLNLFFELYAQFLAIDSINTLVYGRNRSLIKTFYEFYYFQAMSRKNKNLQKKLKETKDKLKKEWVEYIKGYSQYCIKEIQINQQSSSVPRHIIENPNISEAFSCFVDAIQQYEKWRSRLSNEHILSIYRKNLEDRQKYYADDGFDEFNEELLKKINIEKLKNNKILKQTLIEFHNAISHLVAVYCGRQQDGKNKDRAINHFRRGALDSYKAIIKDFYHLRNVKKVAYKPSLKKIKDIRREEYLGIGSDKDISKKYKNFTDELIANIHTRYFDDVKS</sequence>
<organism evidence="1 2">
    <name type="scientific">Helicobacter mastomyrinus</name>
    <dbReference type="NCBI Taxonomy" id="287948"/>
    <lineage>
        <taxon>Bacteria</taxon>
        <taxon>Pseudomonadati</taxon>
        <taxon>Campylobacterota</taxon>
        <taxon>Epsilonproteobacteria</taxon>
        <taxon>Campylobacterales</taxon>
        <taxon>Helicobacteraceae</taxon>
        <taxon>Helicobacter</taxon>
    </lineage>
</organism>
<evidence type="ECO:0000313" key="2">
    <source>
        <dbReference type="Proteomes" id="UP001434737"/>
    </source>
</evidence>
<accession>A0ABZ3F9L1</accession>
<name>A0ABZ3F9L1_9HELI</name>
<proteinExistence type="predicted"/>
<evidence type="ECO:0000313" key="1">
    <source>
        <dbReference type="EMBL" id="XAM18724.1"/>
    </source>
</evidence>
<reference evidence="1 2" key="1">
    <citation type="submission" date="2024-02" db="EMBL/GenBank/DDBJ databases">
        <title>Genome and pathogenicity analysis of Helicobacter mastomyrinus isolated from mice.</title>
        <authorList>
            <person name="Zhu L."/>
        </authorList>
    </citation>
    <scope>NUCLEOTIDE SEQUENCE [LARGE SCALE GENOMIC DNA]</scope>
    <source>
        <strain evidence="1 2">Hm-17</strain>
    </source>
</reference>
<dbReference type="RefSeq" id="WP_334085650.1">
    <property type="nucleotide sequence ID" value="NZ_CP145316.1"/>
</dbReference>
<gene>
    <name evidence="1" type="ORF">V3I05_03320</name>
</gene>
<dbReference type="Proteomes" id="UP001434737">
    <property type="component" value="Chromosome"/>
</dbReference>
<dbReference type="EMBL" id="CP145316">
    <property type="protein sequence ID" value="XAM18724.1"/>
    <property type="molecule type" value="Genomic_DNA"/>
</dbReference>
<protein>
    <submittedName>
        <fullName evidence="1">Uncharacterized protein</fullName>
    </submittedName>
</protein>
<keyword evidence="2" id="KW-1185">Reference proteome</keyword>